<dbReference type="Gene3D" id="1.20.5.170">
    <property type="match status" value="1"/>
</dbReference>
<evidence type="ECO:0000313" key="4">
    <source>
        <dbReference type="Proteomes" id="UP001632037"/>
    </source>
</evidence>
<evidence type="ECO:0000256" key="1">
    <source>
        <dbReference type="SAM" id="MobiDB-lite"/>
    </source>
</evidence>
<protein>
    <recommendedName>
        <fullName evidence="2">BZIP domain-containing protein</fullName>
    </recommendedName>
</protein>
<feature type="region of interest" description="Disordered" evidence="1">
    <location>
        <begin position="78"/>
        <end position="116"/>
    </location>
</feature>
<feature type="compositionally biased region" description="Polar residues" evidence="1">
    <location>
        <begin position="1"/>
        <end position="12"/>
    </location>
</feature>
<dbReference type="InterPro" id="IPR046347">
    <property type="entry name" value="bZIP_sf"/>
</dbReference>
<evidence type="ECO:0000259" key="2">
    <source>
        <dbReference type="PROSITE" id="PS00036"/>
    </source>
</evidence>
<reference evidence="3 4" key="1">
    <citation type="submission" date="2024-09" db="EMBL/GenBank/DDBJ databases">
        <title>Genome sequencing and assembly of Phytophthora oleae, isolate VK10A, causative agent of rot of olive drupes.</title>
        <authorList>
            <person name="Conti Taguali S."/>
            <person name="Riolo M."/>
            <person name="La Spada F."/>
            <person name="Cacciola S.O."/>
            <person name="Dionisio G."/>
        </authorList>
    </citation>
    <scope>NUCLEOTIDE SEQUENCE [LARGE SCALE GENOMIC DNA]</scope>
    <source>
        <strain evidence="3 4">VK10A</strain>
    </source>
</reference>
<dbReference type="SUPFAM" id="SSF57959">
    <property type="entry name" value="Leucine zipper domain"/>
    <property type="match status" value="1"/>
</dbReference>
<dbReference type="Proteomes" id="UP001632037">
    <property type="component" value="Unassembled WGS sequence"/>
</dbReference>
<sequence length="225" mass="24895">MATRSRAFTNKSLNDHAVTVSHKPVTRTASKRPIEPQLPVHTALISSALKSNSLAPSPSPPHVKIAPASTPVIAPALASPLKANSPPIKATPISPSEKSDHRKRRKREPINIPPEAARAKLSTMEMRRLKNRIAATRLRQRSQQHLQLLHEQRDYYQSRCQLLEIVLSSCATCQSLAAMQFGDIELLSVELEDTSIKKQTVDEELSDSTMLTEAKCIVLDHVLHS</sequence>
<dbReference type="AlphaFoldDB" id="A0ABD3FH82"/>
<organism evidence="3 4">
    <name type="scientific">Phytophthora oleae</name>
    <dbReference type="NCBI Taxonomy" id="2107226"/>
    <lineage>
        <taxon>Eukaryota</taxon>
        <taxon>Sar</taxon>
        <taxon>Stramenopiles</taxon>
        <taxon>Oomycota</taxon>
        <taxon>Peronosporomycetes</taxon>
        <taxon>Peronosporales</taxon>
        <taxon>Peronosporaceae</taxon>
        <taxon>Phytophthora</taxon>
    </lineage>
</organism>
<gene>
    <name evidence="3" type="ORF">V7S43_010678</name>
</gene>
<dbReference type="InterPro" id="IPR004827">
    <property type="entry name" value="bZIP"/>
</dbReference>
<comment type="caution">
    <text evidence="3">The sequence shown here is derived from an EMBL/GenBank/DDBJ whole genome shotgun (WGS) entry which is preliminary data.</text>
</comment>
<feature type="domain" description="BZIP" evidence="2">
    <location>
        <begin position="127"/>
        <end position="141"/>
    </location>
</feature>
<dbReference type="PROSITE" id="PS00036">
    <property type="entry name" value="BZIP_BASIC"/>
    <property type="match status" value="1"/>
</dbReference>
<feature type="region of interest" description="Disordered" evidence="1">
    <location>
        <begin position="1"/>
        <end position="38"/>
    </location>
</feature>
<evidence type="ECO:0000313" key="3">
    <source>
        <dbReference type="EMBL" id="KAL3664354.1"/>
    </source>
</evidence>
<keyword evidence="4" id="KW-1185">Reference proteome</keyword>
<accession>A0ABD3FH82</accession>
<proteinExistence type="predicted"/>
<dbReference type="EMBL" id="JBIMZQ010000024">
    <property type="protein sequence ID" value="KAL3664354.1"/>
    <property type="molecule type" value="Genomic_DNA"/>
</dbReference>
<name>A0ABD3FH82_9STRA</name>